<dbReference type="PANTHER" id="PTHR34990:SF2">
    <property type="entry name" value="BLL8164 PROTEIN"/>
    <property type="match status" value="1"/>
</dbReference>
<evidence type="ECO:0000256" key="5">
    <source>
        <dbReference type="ARBA" id="ARBA00023211"/>
    </source>
</evidence>
<organism evidence="7 8">
    <name type="scientific">Candidatus Solincola sediminis</name>
    <dbReference type="NCBI Taxonomy" id="1797199"/>
    <lineage>
        <taxon>Bacteria</taxon>
        <taxon>Bacillati</taxon>
        <taxon>Actinomycetota</taxon>
        <taxon>Candidatus Geothermincolia</taxon>
        <taxon>Candidatus Geothermincolales</taxon>
        <taxon>Candidatus Geothermincolaceae</taxon>
        <taxon>Candidatus Solincola</taxon>
    </lineage>
</organism>
<dbReference type="GO" id="GO:0016020">
    <property type="term" value="C:membrane"/>
    <property type="evidence" value="ECO:0007669"/>
    <property type="project" value="GOC"/>
</dbReference>
<evidence type="ECO:0000313" key="7">
    <source>
        <dbReference type="EMBL" id="OFW57474.1"/>
    </source>
</evidence>
<proteinExistence type="predicted"/>
<keyword evidence="4" id="KW-0472">Membrane</keyword>
<evidence type="ECO:0000313" key="8">
    <source>
        <dbReference type="Proteomes" id="UP000177876"/>
    </source>
</evidence>
<dbReference type="PANTHER" id="PTHR34990">
    <property type="entry name" value="UDP-2,3-DIACYLGLUCOSAMINE HYDROLASE-RELATED"/>
    <property type="match status" value="1"/>
</dbReference>
<keyword evidence="3" id="KW-0479">Metal-binding</keyword>
<dbReference type="EMBL" id="MELK01000033">
    <property type="protein sequence ID" value="OFW57474.1"/>
    <property type="molecule type" value="Genomic_DNA"/>
</dbReference>
<evidence type="ECO:0000256" key="1">
    <source>
        <dbReference type="ARBA" id="ARBA00022475"/>
    </source>
</evidence>
<dbReference type="InterPro" id="IPR029052">
    <property type="entry name" value="Metallo-depent_PP-like"/>
</dbReference>
<accession>A0A1F2WKW8</accession>
<name>A0A1F2WKW8_9ACTN</name>
<reference evidence="7 8" key="1">
    <citation type="journal article" date="2016" name="Nat. Commun.">
        <title>Thousands of microbial genomes shed light on interconnected biogeochemical processes in an aquifer system.</title>
        <authorList>
            <person name="Anantharaman K."/>
            <person name="Brown C.T."/>
            <person name="Hug L.A."/>
            <person name="Sharon I."/>
            <person name="Castelle C.J."/>
            <person name="Probst A.J."/>
            <person name="Thomas B.C."/>
            <person name="Singh A."/>
            <person name="Wilkins M.J."/>
            <person name="Karaoz U."/>
            <person name="Brodie E.L."/>
            <person name="Williams K.H."/>
            <person name="Hubbard S.S."/>
            <person name="Banfield J.F."/>
        </authorList>
    </citation>
    <scope>NUCLEOTIDE SEQUENCE [LARGE SCALE GENOMIC DNA]</scope>
</reference>
<dbReference type="AlphaFoldDB" id="A0A1F2WKW8"/>
<evidence type="ECO:0000256" key="2">
    <source>
        <dbReference type="ARBA" id="ARBA00022519"/>
    </source>
</evidence>
<dbReference type="Gene3D" id="3.60.21.10">
    <property type="match status" value="1"/>
</dbReference>
<evidence type="ECO:0000259" key="6">
    <source>
        <dbReference type="Pfam" id="PF00149"/>
    </source>
</evidence>
<dbReference type="GO" id="GO:0009245">
    <property type="term" value="P:lipid A biosynthetic process"/>
    <property type="evidence" value="ECO:0007669"/>
    <property type="project" value="TreeGrafter"/>
</dbReference>
<sequence length="418" mass="48451">MAKTRYIISDMHLGAGDYLDDFTQDERFESFLESISGRRGSELILNGDFIDFAAVTLDRESSRPFSRFGCKEDESQRKLERVIEAHGDLFQALRLFMEKGNRLVIIPGNHDVDLFWPKLRDNLLEVLGSPDSEHFHFESTGIYRDGPLYVEHGNQYFADSAFEDFSNPFVRDAKTGELRLERSWGTCFLEYFSNGRLSRRNPFINNVRPIPNMVFMGIQEESWWFKTLLGFKLIHFMARVGFPPFKENHVLLRRKREGLLDTWGYSKRRFMGLMSGRAQVEVQGVEETEQLSSELPDEEEDLAPDQSGLLLDSLATREDALSIRARELLLGDQGINIVVFGHDHRYYSNELQPVLTGHRGKYYINTGTWIPMLFLTRTKRKLRWKDLEDQSLYEQLLTYAAVRRGLSGTVASLHRLPL</sequence>
<keyword evidence="5" id="KW-0464">Manganese</keyword>
<protein>
    <recommendedName>
        <fullName evidence="6">Calcineurin-like phosphoesterase domain-containing protein</fullName>
    </recommendedName>
</protein>
<gene>
    <name evidence="7" type="ORF">A2Y75_00855</name>
</gene>
<dbReference type="GO" id="GO:0046872">
    <property type="term" value="F:metal ion binding"/>
    <property type="evidence" value="ECO:0007669"/>
    <property type="project" value="UniProtKB-KW"/>
</dbReference>
<evidence type="ECO:0000256" key="4">
    <source>
        <dbReference type="ARBA" id="ARBA00023136"/>
    </source>
</evidence>
<dbReference type="Pfam" id="PF00149">
    <property type="entry name" value="Metallophos"/>
    <property type="match status" value="1"/>
</dbReference>
<dbReference type="InterPro" id="IPR004843">
    <property type="entry name" value="Calcineurin-like_PHP"/>
</dbReference>
<dbReference type="GO" id="GO:0008758">
    <property type="term" value="F:UDP-2,3-diacylglucosamine hydrolase activity"/>
    <property type="evidence" value="ECO:0007669"/>
    <property type="project" value="TreeGrafter"/>
</dbReference>
<comment type="caution">
    <text evidence="7">The sequence shown here is derived from an EMBL/GenBank/DDBJ whole genome shotgun (WGS) entry which is preliminary data.</text>
</comment>
<dbReference type="Proteomes" id="UP000177876">
    <property type="component" value="Unassembled WGS sequence"/>
</dbReference>
<keyword evidence="1" id="KW-1003">Cell membrane</keyword>
<dbReference type="InterPro" id="IPR043461">
    <property type="entry name" value="LpxH-like"/>
</dbReference>
<dbReference type="STRING" id="1797197.A2Y75_00855"/>
<dbReference type="SUPFAM" id="SSF56300">
    <property type="entry name" value="Metallo-dependent phosphatases"/>
    <property type="match status" value="1"/>
</dbReference>
<evidence type="ECO:0000256" key="3">
    <source>
        <dbReference type="ARBA" id="ARBA00022723"/>
    </source>
</evidence>
<feature type="domain" description="Calcineurin-like phosphoesterase" evidence="6">
    <location>
        <begin position="7"/>
        <end position="156"/>
    </location>
</feature>
<keyword evidence="2" id="KW-0997">Cell inner membrane</keyword>